<keyword evidence="2" id="KW-1185">Reference proteome</keyword>
<dbReference type="SUPFAM" id="SSF52317">
    <property type="entry name" value="Class I glutamine amidotransferase-like"/>
    <property type="match status" value="1"/>
</dbReference>
<dbReference type="OrthoDB" id="9759749at2"/>
<evidence type="ECO:0000313" key="1">
    <source>
        <dbReference type="EMBL" id="AEE49518.1"/>
    </source>
</evidence>
<dbReference type="GO" id="GO:0016811">
    <property type="term" value="F:hydrolase activity, acting on carbon-nitrogen (but not peptide) bonds, in linear amides"/>
    <property type="evidence" value="ECO:0007669"/>
    <property type="project" value="TreeGrafter"/>
</dbReference>
<dbReference type="KEGG" id="hhy:Halhy_1628"/>
<reference evidence="1 2" key="1">
    <citation type="journal article" date="2011" name="Stand. Genomic Sci.">
        <title>Complete genome sequence of Haliscomenobacter hydrossis type strain (O).</title>
        <authorList>
            <consortium name="US DOE Joint Genome Institute (JGI-PGF)"/>
            <person name="Daligault H."/>
            <person name="Lapidus A."/>
            <person name="Zeytun A."/>
            <person name="Nolan M."/>
            <person name="Lucas S."/>
            <person name="Del Rio T.G."/>
            <person name="Tice H."/>
            <person name="Cheng J.F."/>
            <person name="Tapia R."/>
            <person name="Han C."/>
            <person name="Goodwin L."/>
            <person name="Pitluck S."/>
            <person name="Liolios K."/>
            <person name="Pagani I."/>
            <person name="Ivanova N."/>
            <person name="Huntemann M."/>
            <person name="Mavromatis K."/>
            <person name="Mikhailova N."/>
            <person name="Pati A."/>
            <person name="Chen A."/>
            <person name="Palaniappan K."/>
            <person name="Land M."/>
            <person name="Hauser L."/>
            <person name="Brambilla E.M."/>
            <person name="Rohde M."/>
            <person name="Verbarg S."/>
            <person name="Goker M."/>
            <person name="Bristow J."/>
            <person name="Eisen J.A."/>
            <person name="Markowitz V."/>
            <person name="Hugenholtz P."/>
            <person name="Kyrpides N.C."/>
            <person name="Klenk H.P."/>
            <person name="Woyke T."/>
        </authorList>
    </citation>
    <scope>NUCLEOTIDE SEQUENCE [LARGE SCALE GENOMIC DNA]</scope>
    <source>
        <strain evidence="2">ATCC 27775 / DSM 1100 / LMG 10767 / O</strain>
    </source>
</reference>
<sequence length="836" mass="93243">MQRRSIYFLLFVLILPFTTVRAQAPKRYTSGEIYEAIKKLNFLGSALYIAAHPDDENTLFISYLANERKANVAYLSLTRGDGGQNLIGPEIRELLGLLRTQELLAARRIDGGKQLFTRANDFGFSKNPAETFQTWDRNDVLGDVVWAIRQWQPDVIVNRFDHRTAGTTHGHHTASAVLSVEAFDLANNPQAYPEQLAYVKPWQPRRTFFNISWFFFGSRAAFEKADKSKLFSVEAGGYFPNLGKSNTEIAAESRSSHRCQGFGSMGTRGTSQEYFEFIKGDEPKSKTDLFEGINTTWTRVPGGAPIGVILAAVKAKFRFDNPVASVPELVKAYQLIDKLPDGYWKRVKLVEIKDVIKACLGLYHETAAADFSAAPGDEMTIRTEVINRSPAIVVLDKVSIDPIGLDSVFNKPLANNQGLIWPRKVRLNKDMTYTSAYWLSDPGTPGMYAVKDQQMRGKPETQRAFKARYHYKIAGVPIVYETDIVYRDADPAKGEIYRPFEIIPPVFTKVAEKVLVFADNDAKPVSVQVKAGKGNISGTLKLGVPTGWKVEPAEANFSIAKKGDEKSIKFMVTPPSGASEGKIFPVATIDGQNYSKEMLEIKYDHIPAQTVLLNAEAKVAHIELKKAGQLLGYVAGAGDDIPASLQQIGYKVDMLSEKDLTPENLAKYDAVIMGIRAYNTIDALAYRQTNLMEYTRKGGTLIVQYNTNFEYKVEAKELAPFALNVSRDRVTDENAEVRFLKPEHKLLNQPNKITAQDFSGWVQERGLYFPNDWDKANFEAILSANDPGEPARDGGLLVAKYGSGYYIYTGYSWFRQLPAGVPGAYRIFANMISIGK</sequence>
<dbReference type="SUPFAM" id="SSF102588">
    <property type="entry name" value="LmbE-like"/>
    <property type="match status" value="1"/>
</dbReference>
<gene>
    <name evidence="1" type="ordered locus">Halhy_1628</name>
</gene>
<dbReference type="EMBL" id="CP002691">
    <property type="protein sequence ID" value="AEE49518.1"/>
    <property type="molecule type" value="Genomic_DNA"/>
</dbReference>
<dbReference type="STRING" id="760192.Halhy_1628"/>
<dbReference type="Gene3D" id="3.40.50.10320">
    <property type="entry name" value="LmbE-like"/>
    <property type="match status" value="1"/>
</dbReference>
<name>F4L0N6_HALH1</name>
<dbReference type="AlphaFoldDB" id="F4L0N6"/>
<dbReference type="HOGENOM" id="CLU_347750_0_0_10"/>
<dbReference type="PANTHER" id="PTHR12993">
    <property type="entry name" value="N-ACETYLGLUCOSAMINYL-PHOSPHATIDYLINOSITOL DE-N-ACETYLASE-RELATED"/>
    <property type="match status" value="1"/>
</dbReference>
<dbReference type="InterPro" id="IPR024078">
    <property type="entry name" value="LmbE-like_dom_sf"/>
</dbReference>
<accession>F4L0N6</accession>
<organism evidence="1 2">
    <name type="scientific">Haliscomenobacter hydrossis (strain ATCC 27775 / DSM 1100 / LMG 10767 / O)</name>
    <dbReference type="NCBI Taxonomy" id="760192"/>
    <lineage>
        <taxon>Bacteria</taxon>
        <taxon>Pseudomonadati</taxon>
        <taxon>Bacteroidota</taxon>
        <taxon>Saprospiria</taxon>
        <taxon>Saprospirales</taxon>
        <taxon>Haliscomenobacteraceae</taxon>
        <taxon>Haliscomenobacter</taxon>
    </lineage>
</organism>
<dbReference type="eggNOG" id="COG2120">
    <property type="taxonomic scope" value="Bacteria"/>
</dbReference>
<reference key="2">
    <citation type="submission" date="2011-04" db="EMBL/GenBank/DDBJ databases">
        <title>Complete sequence of chromosome of Haliscomenobacter hydrossis DSM 1100.</title>
        <authorList>
            <consortium name="US DOE Joint Genome Institute (JGI-PGF)"/>
            <person name="Lucas S."/>
            <person name="Han J."/>
            <person name="Lapidus A."/>
            <person name="Bruce D."/>
            <person name="Goodwin L."/>
            <person name="Pitluck S."/>
            <person name="Peters L."/>
            <person name="Kyrpides N."/>
            <person name="Mavromatis K."/>
            <person name="Ivanova N."/>
            <person name="Ovchinnikova G."/>
            <person name="Pagani I."/>
            <person name="Daligault H."/>
            <person name="Detter J.C."/>
            <person name="Han C."/>
            <person name="Land M."/>
            <person name="Hauser L."/>
            <person name="Markowitz V."/>
            <person name="Cheng J.-F."/>
            <person name="Hugenholtz P."/>
            <person name="Woyke T."/>
            <person name="Wu D."/>
            <person name="Verbarg S."/>
            <person name="Frueling A."/>
            <person name="Brambilla E."/>
            <person name="Klenk H.-P."/>
            <person name="Eisen J.A."/>
        </authorList>
    </citation>
    <scope>NUCLEOTIDE SEQUENCE</scope>
    <source>
        <strain>DSM 1100</strain>
    </source>
</reference>
<dbReference type="Pfam" id="PF02585">
    <property type="entry name" value="PIG-L"/>
    <property type="match status" value="1"/>
</dbReference>
<proteinExistence type="predicted"/>
<evidence type="ECO:0000313" key="2">
    <source>
        <dbReference type="Proteomes" id="UP000008461"/>
    </source>
</evidence>
<protein>
    <submittedName>
        <fullName evidence="1">LmbE family protein</fullName>
    </submittedName>
</protein>
<dbReference type="PANTHER" id="PTHR12993:SF11">
    <property type="entry name" value="N-ACETYLGLUCOSAMINYL-PHOSPHATIDYLINOSITOL DE-N-ACETYLASE"/>
    <property type="match status" value="1"/>
</dbReference>
<dbReference type="InterPro" id="IPR003737">
    <property type="entry name" value="GlcNAc_PI_deacetylase-related"/>
</dbReference>
<dbReference type="Proteomes" id="UP000008461">
    <property type="component" value="Chromosome"/>
</dbReference>
<dbReference type="RefSeq" id="WP_013764072.1">
    <property type="nucleotide sequence ID" value="NC_015510.1"/>
</dbReference>
<dbReference type="InterPro" id="IPR029062">
    <property type="entry name" value="Class_I_gatase-like"/>
</dbReference>